<dbReference type="Proteomes" id="UP000054466">
    <property type="component" value="Unassembled WGS sequence"/>
</dbReference>
<dbReference type="AlphaFoldDB" id="A0A0D2CCQ6"/>
<name>A0A0D2CCQ6_9EURO</name>
<evidence type="ECO:0000313" key="3">
    <source>
        <dbReference type="Proteomes" id="UP000054466"/>
    </source>
</evidence>
<keyword evidence="3" id="KW-1185">Reference proteome</keyword>
<sequence length="210" mass="23864">MSLLMSPDGTFRAVLFELWKAAHTKDAQEPESLSFWQHLLSKYEFKEDFWICDAEIRPTADSRRRIDRGIRFIEPNAREIVVLCWLEAKGVDTAEATRQSEAQALDACKLTLDNHPWQGHVYALTTTRTKAKAWMYERGDEYMIPLHEEDYIEAHSSEGIKLRSAFERMKLITPAPVLGMDRSIAHLPATGSGVADPTSMPNSMFPQHGA</sequence>
<organism evidence="2 3">
    <name type="scientific">Cladophialophora immunda</name>
    <dbReference type="NCBI Taxonomy" id="569365"/>
    <lineage>
        <taxon>Eukaryota</taxon>
        <taxon>Fungi</taxon>
        <taxon>Dikarya</taxon>
        <taxon>Ascomycota</taxon>
        <taxon>Pezizomycotina</taxon>
        <taxon>Eurotiomycetes</taxon>
        <taxon>Chaetothyriomycetidae</taxon>
        <taxon>Chaetothyriales</taxon>
        <taxon>Herpotrichiellaceae</taxon>
        <taxon>Cladophialophora</taxon>
    </lineage>
</organism>
<evidence type="ECO:0000313" key="2">
    <source>
        <dbReference type="EMBL" id="KIW28863.1"/>
    </source>
</evidence>
<protein>
    <recommendedName>
        <fullName evidence="4">Type I restriction enzyme R protein N-terminal domain-containing protein</fullName>
    </recommendedName>
</protein>
<dbReference type="RefSeq" id="XP_016249079.1">
    <property type="nucleotide sequence ID" value="XM_016391560.1"/>
</dbReference>
<gene>
    <name evidence="2" type="ORF">PV07_04726</name>
</gene>
<dbReference type="EMBL" id="KN847042">
    <property type="protein sequence ID" value="KIW28863.1"/>
    <property type="molecule type" value="Genomic_DNA"/>
</dbReference>
<dbReference type="GeneID" id="27343920"/>
<dbReference type="HOGENOM" id="CLU_1474997_0_0_1"/>
<accession>A0A0D2CCQ6</accession>
<proteinExistence type="predicted"/>
<feature type="region of interest" description="Disordered" evidence="1">
    <location>
        <begin position="191"/>
        <end position="210"/>
    </location>
</feature>
<dbReference type="VEuPathDB" id="FungiDB:PV07_04726"/>
<evidence type="ECO:0008006" key="4">
    <source>
        <dbReference type="Google" id="ProtNLM"/>
    </source>
</evidence>
<dbReference type="OrthoDB" id="4160591at2759"/>
<evidence type="ECO:0000256" key="1">
    <source>
        <dbReference type="SAM" id="MobiDB-lite"/>
    </source>
</evidence>
<feature type="compositionally biased region" description="Polar residues" evidence="1">
    <location>
        <begin position="199"/>
        <end position="210"/>
    </location>
</feature>
<reference evidence="2 3" key="1">
    <citation type="submission" date="2015-01" db="EMBL/GenBank/DDBJ databases">
        <title>The Genome Sequence of Cladophialophora immunda CBS83496.</title>
        <authorList>
            <consortium name="The Broad Institute Genomics Platform"/>
            <person name="Cuomo C."/>
            <person name="de Hoog S."/>
            <person name="Gorbushina A."/>
            <person name="Stielow B."/>
            <person name="Teixiera M."/>
            <person name="Abouelleil A."/>
            <person name="Chapman S.B."/>
            <person name="Priest M."/>
            <person name="Young S.K."/>
            <person name="Wortman J."/>
            <person name="Nusbaum C."/>
            <person name="Birren B."/>
        </authorList>
    </citation>
    <scope>NUCLEOTIDE SEQUENCE [LARGE SCALE GENOMIC DNA]</scope>
    <source>
        <strain evidence="2 3">CBS 83496</strain>
    </source>
</reference>